<protein>
    <submittedName>
        <fullName evidence="8">G_PROTEIN_RECEP_F1_2 domain-containing protein</fullName>
    </submittedName>
</protein>
<evidence type="ECO:0000313" key="6">
    <source>
        <dbReference type="EMBL" id="VDM49461.1"/>
    </source>
</evidence>
<dbReference type="GO" id="GO:0016020">
    <property type="term" value="C:membrane"/>
    <property type="evidence" value="ECO:0007669"/>
    <property type="project" value="UniProtKB-SubCell"/>
</dbReference>
<name>A0A183VBL9_TOXCA</name>
<feature type="transmembrane region" description="Helical" evidence="5">
    <location>
        <begin position="100"/>
        <end position="122"/>
    </location>
</feature>
<dbReference type="PANTHER" id="PTHR46561:SF11">
    <property type="entry name" value="SERPENTINE RECEPTOR CLASS ALPHA_BETA-14"/>
    <property type="match status" value="1"/>
</dbReference>
<evidence type="ECO:0000256" key="3">
    <source>
        <dbReference type="ARBA" id="ARBA00022989"/>
    </source>
</evidence>
<gene>
    <name evidence="6" type="ORF">TCNE_LOCUS18140</name>
</gene>
<dbReference type="Pfam" id="PF10292">
    <property type="entry name" value="7TM_GPCR_Srab"/>
    <property type="match status" value="1"/>
</dbReference>
<dbReference type="EMBL" id="UYWY01025171">
    <property type="protein sequence ID" value="VDM49461.1"/>
    <property type="molecule type" value="Genomic_DNA"/>
</dbReference>
<dbReference type="InterPro" id="IPR019408">
    <property type="entry name" value="7TM_GPCR_serpentine_rcpt_Srab"/>
</dbReference>
<keyword evidence="2 5" id="KW-0812">Transmembrane</keyword>
<evidence type="ECO:0000256" key="5">
    <source>
        <dbReference type="SAM" id="Phobius"/>
    </source>
</evidence>
<keyword evidence="7" id="KW-1185">Reference proteome</keyword>
<evidence type="ECO:0000256" key="2">
    <source>
        <dbReference type="ARBA" id="ARBA00022692"/>
    </source>
</evidence>
<feature type="transmembrane region" description="Helical" evidence="5">
    <location>
        <begin position="20"/>
        <end position="40"/>
    </location>
</feature>
<dbReference type="AlphaFoldDB" id="A0A183VBL9"/>
<comment type="subcellular location">
    <subcellularLocation>
        <location evidence="1">Membrane</location>
        <topology evidence="1">Multi-pass membrane protein</topology>
    </subcellularLocation>
</comment>
<dbReference type="InterPro" id="IPR053286">
    <property type="entry name" value="Nematode_rcpt-like_srab"/>
</dbReference>
<keyword evidence="4 5" id="KW-0472">Membrane</keyword>
<sequence>MSLNDCAVVEIIAKSVYIRFGYMARSVLSVLGIIAMAVLCKIRCNYMHFHPNARLLLRTYILWNLLLSISLLIMNATNVIRFSTQQSDWCNYLIQVKIGYPIRALSLIAIFGIELTMLSLCIERAIAVFAYRKYEKSTSKKLAYVMIIFQIIGSIWSTIGLNITVTDFEARTTLIQLRTSTNSDQVKEWDFF</sequence>
<evidence type="ECO:0000256" key="1">
    <source>
        <dbReference type="ARBA" id="ARBA00004141"/>
    </source>
</evidence>
<dbReference type="Gene3D" id="1.20.1070.10">
    <property type="entry name" value="Rhodopsin 7-helix transmembrane proteins"/>
    <property type="match status" value="1"/>
</dbReference>
<reference evidence="6 7" key="2">
    <citation type="submission" date="2018-11" db="EMBL/GenBank/DDBJ databases">
        <authorList>
            <consortium name="Pathogen Informatics"/>
        </authorList>
    </citation>
    <scope>NUCLEOTIDE SEQUENCE [LARGE SCALE GENOMIC DNA]</scope>
</reference>
<dbReference type="PANTHER" id="PTHR46561">
    <property type="entry name" value="SERPENTINE RECEPTOR, CLASS AB (CLASS A-LIKE)-RELATED"/>
    <property type="match status" value="1"/>
</dbReference>
<feature type="transmembrane region" description="Helical" evidence="5">
    <location>
        <begin position="61"/>
        <end position="80"/>
    </location>
</feature>
<feature type="transmembrane region" description="Helical" evidence="5">
    <location>
        <begin position="142"/>
        <end position="163"/>
    </location>
</feature>
<accession>A0A183VBL9</accession>
<keyword evidence="3 5" id="KW-1133">Transmembrane helix</keyword>
<proteinExistence type="predicted"/>
<evidence type="ECO:0000313" key="8">
    <source>
        <dbReference type="WBParaSite" id="TCNE_0001814301-mRNA-1"/>
    </source>
</evidence>
<evidence type="ECO:0000256" key="4">
    <source>
        <dbReference type="ARBA" id="ARBA00023136"/>
    </source>
</evidence>
<dbReference type="Proteomes" id="UP000050794">
    <property type="component" value="Unassembled WGS sequence"/>
</dbReference>
<evidence type="ECO:0000313" key="7">
    <source>
        <dbReference type="Proteomes" id="UP000050794"/>
    </source>
</evidence>
<organism evidence="7 8">
    <name type="scientific">Toxocara canis</name>
    <name type="common">Canine roundworm</name>
    <dbReference type="NCBI Taxonomy" id="6265"/>
    <lineage>
        <taxon>Eukaryota</taxon>
        <taxon>Metazoa</taxon>
        <taxon>Ecdysozoa</taxon>
        <taxon>Nematoda</taxon>
        <taxon>Chromadorea</taxon>
        <taxon>Rhabditida</taxon>
        <taxon>Spirurina</taxon>
        <taxon>Ascaridomorpha</taxon>
        <taxon>Ascaridoidea</taxon>
        <taxon>Toxocaridae</taxon>
        <taxon>Toxocara</taxon>
    </lineage>
</organism>
<dbReference type="WBParaSite" id="TCNE_0001814301-mRNA-1">
    <property type="protein sequence ID" value="TCNE_0001814301-mRNA-1"/>
    <property type="gene ID" value="TCNE_0001814301"/>
</dbReference>
<reference evidence="8" key="1">
    <citation type="submission" date="2016-06" db="UniProtKB">
        <authorList>
            <consortium name="WormBaseParasite"/>
        </authorList>
    </citation>
    <scope>IDENTIFICATION</scope>
</reference>